<evidence type="ECO:0000256" key="6">
    <source>
        <dbReference type="ARBA" id="ARBA00022729"/>
    </source>
</evidence>
<keyword evidence="14" id="KW-1185">Reference proteome</keyword>
<name>A0ABV3ZVH4_9BURK</name>
<evidence type="ECO:0000256" key="11">
    <source>
        <dbReference type="SAM" id="SignalP"/>
    </source>
</evidence>
<evidence type="ECO:0000256" key="2">
    <source>
        <dbReference type="ARBA" id="ARBA00011233"/>
    </source>
</evidence>
<dbReference type="PANTHER" id="PTHR34501:SF9">
    <property type="entry name" value="MAJOR OUTER MEMBRANE PROTEIN P.IA"/>
    <property type="match status" value="1"/>
</dbReference>
<keyword evidence="9" id="KW-0472">Membrane</keyword>
<comment type="subcellular location">
    <subcellularLocation>
        <location evidence="1">Cell outer membrane</location>
        <topology evidence="1">Multi-pass membrane protein</topology>
    </subcellularLocation>
</comment>
<dbReference type="InterPro" id="IPR050298">
    <property type="entry name" value="Gram-neg_bact_OMP"/>
</dbReference>
<protein>
    <submittedName>
        <fullName evidence="13">Porin</fullName>
    </submittedName>
</protein>
<evidence type="ECO:0000256" key="5">
    <source>
        <dbReference type="ARBA" id="ARBA00022692"/>
    </source>
</evidence>
<evidence type="ECO:0000256" key="8">
    <source>
        <dbReference type="ARBA" id="ARBA00023114"/>
    </source>
</evidence>
<dbReference type="Gene3D" id="2.40.160.10">
    <property type="entry name" value="Porin"/>
    <property type="match status" value="1"/>
</dbReference>
<evidence type="ECO:0000256" key="9">
    <source>
        <dbReference type="ARBA" id="ARBA00023136"/>
    </source>
</evidence>
<reference evidence="13 14" key="1">
    <citation type="journal article" date="2013" name="Int. J. Syst. Evol. Microbiol.">
        <title>Comamonas guangdongensis sp. nov., isolated from subterranean forest sediment, and emended description of the genus Comamonas.</title>
        <authorList>
            <person name="Zhang J."/>
            <person name="Wang Y."/>
            <person name="Zhou S."/>
            <person name="Wu C."/>
            <person name="He J."/>
            <person name="Li F."/>
        </authorList>
    </citation>
    <scope>NUCLEOTIDE SEQUENCE [LARGE SCALE GENOMIC DNA]</scope>
    <source>
        <strain evidence="13 14">CCTCC AB2011133</strain>
    </source>
</reference>
<evidence type="ECO:0000313" key="14">
    <source>
        <dbReference type="Proteomes" id="UP001561046"/>
    </source>
</evidence>
<dbReference type="InterPro" id="IPR033900">
    <property type="entry name" value="Gram_neg_porin_domain"/>
</dbReference>
<evidence type="ECO:0000256" key="3">
    <source>
        <dbReference type="ARBA" id="ARBA00022448"/>
    </source>
</evidence>
<dbReference type="Proteomes" id="UP001561046">
    <property type="component" value="Unassembled WGS sequence"/>
</dbReference>
<keyword evidence="6 11" id="KW-0732">Signal</keyword>
<evidence type="ECO:0000259" key="12">
    <source>
        <dbReference type="Pfam" id="PF13609"/>
    </source>
</evidence>
<comment type="subunit">
    <text evidence="2">Homotrimer.</text>
</comment>
<sequence>MHSSYKNSSWKAAALLNLKFIAMKKSLIALAAMAVSSAAMAQSSVTIYGVVDTSVAYEAGGAFRANGNDWKIVNSNWSGLENSGNVKSRLGFKGTEDLGGGLKANFVLEGDLTPDTGATALSFGRQSTVGLSSNFGEVRLGREMTAAYKATSRYDVMGQAGYGASYLWGREYFLDNRVSNAVTYVSPNFNGVVASMNYGFGEDKDAISGKFTNSASRYLGAGITYDNGPLSLGLALEQLNKGDRTAFYTGTPPSPATDGLKTTAWSLGGSYDLGVVKIATAYRQSKQKSESFNPSVASLDLTQKGFMLGVSAPVGAAGEIRASWNQYRDSWRFTGNTSDDMKANALALGYVHNLSKRTALYGTLAYIKNKNKTNPLTGDAYNMGQRLDGSHTRLKENGSQSALQIGIRHSF</sequence>
<accession>A0ABV3ZVH4</accession>
<evidence type="ECO:0000256" key="10">
    <source>
        <dbReference type="ARBA" id="ARBA00023237"/>
    </source>
</evidence>
<comment type="caution">
    <text evidence="13">The sequence shown here is derived from an EMBL/GenBank/DDBJ whole genome shotgun (WGS) entry which is preliminary data.</text>
</comment>
<dbReference type="CDD" id="cd00342">
    <property type="entry name" value="gram_neg_porins"/>
    <property type="match status" value="1"/>
</dbReference>
<keyword evidence="7" id="KW-0406">Ion transport</keyword>
<dbReference type="RefSeq" id="WP_369338720.1">
    <property type="nucleotide sequence ID" value="NZ_JBFYGN010000011.1"/>
</dbReference>
<keyword evidence="5" id="KW-0812">Transmembrane</keyword>
<feature type="chain" id="PRO_5045571793" evidence="11">
    <location>
        <begin position="42"/>
        <end position="411"/>
    </location>
</feature>
<organism evidence="13 14">
    <name type="scientific">Comamonas guangdongensis</name>
    <dbReference type="NCBI Taxonomy" id="510515"/>
    <lineage>
        <taxon>Bacteria</taxon>
        <taxon>Pseudomonadati</taxon>
        <taxon>Pseudomonadota</taxon>
        <taxon>Betaproteobacteria</taxon>
        <taxon>Burkholderiales</taxon>
        <taxon>Comamonadaceae</taxon>
        <taxon>Comamonas</taxon>
    </lineage>
</organism>
<evidence type="ECO:0000256" key="1">
    <source>
        <dbReference type="ARBA" id="ARBA00004571"/>
    </source>
</evidence>
<proteinExistence type="predicted"/>
<evidence type="ECO:0000256" key="4">
    <source>
        <dbReference type="ARBA" id="ARBA00022452"/>
    </source>
</evidence>
<keyword evidence="4" id="KW-1134">Transmembrane beta strand</keyword>
<dbReference type="InterPro" id="IPR002299">
    <property type="entry name" value="Porin_Neis"/>
</dbReference>
<dbReference type="InterPro" id="IPR023614">
    <property type="entry name" value="Porin_dom_sf"/>
</dbReference>
<dbReference type="PANTHER" id="PTHR34501">
    <property type="entry name" value="PROTEIN YDDL-RELATED"/>
    <property type="match status" value="1"/>
</dbReference>
<evidence type="ECO:0000313" key="13">
    <source>
        <dbReference type="EMBL" id="MEX8193527.1"/>
    </source>
</evidence>
<keyword evidence="8" id="KW-0626">Porin</keyword>
<dbReference type="EMBL" id="JBFYGN010000011">
    <property type="protein sequence ID" value="MEX8193527.1"/>
    <property type="molecule type" value="Genomic_DNA"/>
</dbReference>
<keyword evidence="3" id="KW-0813">Transport</keyword>
<dbReference type="InterPro" id="IPR001702">
    <property type="entry name" value="Porin_Gram-ve"/>
</dbReference>
<dbReference type="SUPFAM" id="SSF56935">
    <property type="entry name" value="Porins"/>
    <property type="match status" value="1"/>
</dbReference>
<gene>
    <name evidence="13" type="ORF">AB6724_11835</name>
</gene>
<evidence type="ECO:0000256" key="7">
    <source>
        <dbReference type="ARBA" id="ARBA00023065"/>
    </source>
</evidence>
<feature type="signal peptide" evidence="11">
    <location>
        <begin position="1"/>
        <end position="41"/>
    </location>
</feature>
<dbReference type="PRINTS" id="PR00184">
    <property type="entry name" value="NEISSPPORIN"/>
</dbReference>
<feature type="domain" description="Porin" evidence="12">
    <location>
        <begin position="29"/>
        <end position="371"/>
    </location>
</feature>
<dbReference type="PRINTS" id="PR00182">
    <property type="entry name" value="ECOLNEIPORIN"/>
</dbReference>
<dbReference type="Pfam" id="PF13609">
    <property type="entry name" value="Porin_4"/>
    <property type="match status" value="1"/>
</dbReference>
<keyword evidence="10" id="KW-0998">Cell outer membrane</keyword>